<evidence type="ECO:0000256" key="10">
    <source>
        <dbReference type="ARBA" id="ARBA00023004"/>
    </source>
</evidence>
<evidence type="ECO:0000256" key="7">
    <source>
        <dbReference type="ARBA" id="ARBA00022723"/>
    </source>
</evidence>
<dbReference type="Proteomes" id="UP000198860">
    <property type="component" value="Unassembled WGS sequence"/>
</dbReference>
<feature type="domain" description="2Fe-2S ferredoxin-type" evidence="14">
    <location>
        <begin position="5"/>
        <end position="84"/>
    </location>
</feature>
<dbReference type="FunFam" id="2.40.40.20:FF:000005">
    <property type="entry name" value="Periplasmic nitrate reductase"/>
    <property type="match status" value="1"/>
</dbReference>
<dbReference type="SUPFAM" id="SSF54292">
    <property type="entry name" value="2Fe-2S ferredoxin-like"/>
    <property type="match status" value="1"/>
</dbReference>
<comment type="cofactor">
    <cofactor evidence="1">
        <name>Mo-bis(molybdopterin guanine dinucleotide)</name>
        <dbReference type="ChEBI" id="CHEBI:60539"/>
    </cofactor>
</comment>
<accession>A0A1H0QJC8</accession>
<evidence type="ECO:0000256" key="8">
    <source>
        <dbReference type="ARBA" id="ARBA00022737"/>
    </source>
</evidence>
<dbReference type="Gene3D" id="3.30.70.20">
    <property type="match status" value="1"/>
</dbReference>
<dbReference type="InterPro" id="IPR006656">
    <property type="entry name" value="Mopterin_OxRdtase"/>
</dbReference>
<keyword evidence="11" id="KW-0411">Iron-sulfur</keyword>
<dbReference type="InterPro" id="IPR017896">
    <property type="entry name" value="4Fe4S_Fe-S-bd"/>
</dbReference>
<dbReference type="GO" id="GO:0008863">
    <property type="term" value="F:formate dehydrogenase (NAD+) activity"/>
    <property type="evidence" value="ECO:0007669"/>
    <property type="project" value="InterPro"/>
</dbReference>
<evidence type="ECO:0000256" key="6">
    <source>
        <dbReference type="ARBA" id="ARBA00022714"/>
    </source>
</evidence>
<dbReference type="EMBL" id="FNIZ01000013">
    <property type="protein sequence ID" value="SDP17310.1"/>
    <property type="molecule type" value="Genomic_DNA"/>
</dbReference>
<keyword evidence="5" id="KW-0500">Molybdenum</keyword>
<dbReference type="InterPro" id="IPR019574">
    <property type="entry name" value="NADH_UbQ_OxRdtase_Gsu_4Fe4S-bd"/>
</dbReference>
<dbReference type="Pfam" id="PF10588">
    <property type="entry name" value="NADH-G_4Fe-4S_3"/>
    <property type="match status" value="1"/>
</dbReference>
<feature type="domain" description="4Fe-4S Mo/W bis-MGD-type" evidence="16">
    <location>
        <begin position="263"/>
        <end position="319"/>
    </location>
</feature>
<dbReference type="InterPro" id="IPR006657">
    <property type="entry name" value="MoPterin_dinucl-bd_dom"/>
</dbReference>
<feature type="domain" description="4Fe-4S His(Cys)3-ligated-type" evidence="17">
    <location>
        <begin position="84"/>
        <end position="124"/>
    </location>
</feature>
<keyword evidence="9" id="KW-0560">Oxidoreductase</keyword>
<feature type="domain" description="4Fe-4S ferredoxin-type" evidence="15">
    <location>
        <begin position="187"/>
        <end position="216"/>
    </location>
</feature>
<organism evidence="18 19">
    <name type="scientific">Halobacillus aidingensis</name>
    <dbReference type="NCBI Taxonomy" id="240303"/>
    <lineage>
        <taxon>Bacteria</taxon>
        <taxon>Bacillati</taxon>
        <taxon>Bacillota</taxon>
        <taxon>Bacilli</taxon>
        <taxon>Bacillales</taxon>
        <taxon>Bacillaceae</taxon>
        <taxon>Halobacillus</taxon>
    </lineage>
</organism>
<dbReference type="Gene3D" id="2.20.25.90">
    <property type="entry name" value="ADC-like domains"/>
    <property type="match status" value="1"/>
</dbReference>
<name>A0A1H0QJC8_HALAD</name>
<dbReference type="SUPFAM" id="SSF50692">
    <property type="entry name" value="ADC-like"/>
    <property type="match status" value="1"/>
</dbReference>
<dbReference type="PANTHER" id="PTHR43105">
    <property type="entry name" value="RESPIRATORY NITRATE REDUCTASE"/>
    <property type="match status" value="1"/>
</dbReference>
<gene>
    <name evidence="18" type="ORF">SAMN05421677_11327</name>
</gene>
<keyword evidence="7" id="KW-0479">Metal-binding</keyword>
<evidence type="ECO:0000259" key="16">
    <source>
        <dbReference type="PROSITE" id="PS51669"/>
    </source>
</evidence>
<keyword evidence="19" id="KW-1185">Reference proteome</keyword>
<evidence type="ECO:0000256" key="5">
    <source>
        <dbReference type="ARBA" id="ARBA00022505"/>
    </source>
</evidence>
<dbReference type="PROSITE" id="PS00198">
    <property type="entry name" value="4FE4S_FER_1"/>
    <property type="match status" value="1"/>
</dbReference>
<dbReference type="InterPro" id="IPR001041">
    <property type="entry name" value="2Fe-2S_ferredoxin-type"/>
</dbReference>
<keyword evidence="6" id="KW-0001">2Fe-2S</keyword>
<evidence type="ECO:0000256" key="13">
    <source>
        <dbReference type="SAM" id="MobiDB-lite"/>
    </source>
</evidence>
<dbReference type="PROSITE" id="PS00551">
    <property type="entry name" value="MOLYBDOPTERIN_PROK_1"/>
    <property type="match status" value="1"/>
</dbReference>
<dbReference type="Gene3D" id="3.40.50.740">
    <property type="match status" value="1"/>
</dbReference>
<dbReference type="FunFam" id="3.40.228.10:FF:000002">
    <property type="entry name" value="Formate dehydrogenase subunit alpha"/>
    <property type="match status" value="1"/>
</dbReference>
<dbReference type="GO" id="GO:0043546">
    <property type="term" value="F:molybdopterin cofactor binding"/>
    <property type="evidence" value="ECO:0007669"/>
    <property type="project" value="InterPro"/>
</dbReference>
<dbReference type="CDD" id="cd02753">
    <property type="entry name" value="MopB_Formate-Dh-H"/>
    <property type="match status" value="1"/>
</dbReference>
<protein>
    <submittedName>
        <fullName evidence="18">Formate dehydrogenase major subunit</fullName>
    </submittedName>
</protein>
<comment type="similarity">
    <text evidence="3">In the C-terminal section; belongs to the prokaryotic molybdopterin-containing oxidoreductase family.</text>
</comment>
<dbReference type="Pfam" id="PF00384">
    <property type="entry name" value="Molybdopterin"/>
    <property type="match status" value="1"/>
</dbReference>
<dbReference type="SMART" id="SM00929">
    <property type="entry name" value="NADH-G_4Fe-4S_3"/>
    <property type="match status" value="1"/>
</dbReference>
<feature type="domain" description="4Fe-4S ferredoxin-type" evidence="15">
    <location>
        <begin position="144"/>
        <end position="174"/>
    </location>
</feature>
<evidence type="ECO:0000313" key="18">
    <source>
        <dbReference type="EMBL" id="SDP17310.1"/>
    </source>
</evidence>
<reference evidence="19" key="1">
    <citation type="submission" date="2016-10" db="EMBL/GenBank/DDBJ databases">
        <authorList>
            <person name="Varghese N."/>
            <person name="Submissions S."/>
        </authorList>
    </citation>
    <scope>NUCLEOTIDE SEQUENCE [LARGE SCALE GENOMIC DNA]</scope>
    <source>
        <strain evidence="19">CGMCC 1.3703</strain>
    </source>
</reference>
<dbReference type="PIRSF" id="PIRSF036643">
    <property type="entry name" value="FDH_alpha"/>
    <property type="match status" value="1"/>
</dbReference>
<dbReference type="InterPro" id="IPR006655">
    <property type="entry name" value="Mopterin_OxRdtase_prok_CS"/>
</dbReference>
<dbReference type="InterPro" id="IPR017900">
    <property type="entry name" value="4Fe4S_Fe_S_CS"/>
</dbReference>
<dbReference type="PANTHER" id="PTHR43105:SF14">
    <property type="entry name" value="FORMATE DEHYDROGENASE H"/>
    <property type="match status" value="1"/>
</dbReference>
<dbReference type="AlphaFoldDB" id="A0A1H0QJC8"/>
<dbReference type="GO" id="GO:0003954">
    <property type="term" value="F:NADH dehydrogenase activity"/>
    <property type="evidence" value="ECO:0007669"/>
    <property type="project" value="TreeGrafter"/>
</dbReference>
<dbReference type="FunFam" id="3.30.70.20:FF:000032">
    <property type="entry name" value="Formate dehydrogenase, alpha subunit"/>
    <property type="match status" value="1"/>
</dbReference>
<dbReference type="GO" id="GO:0051539">
    <property type="term" value="F:4 iron, 4 sulfur cluster binding"/>
    <property type="evidence" value="ECO:0007669"/>
    <property type="project" value="UniProtKB-KW"/>
</dbReference>
<evidence type="ECO:0000259" key="17">
    <source>
        <dbReference type="PROSITE" id="PS51839"/>
    </source>
</evidence>
<dbReference type="PROSITE" id="PS51085">
    <property type="entry name" value="2FE2S_FER_2"/>
    <property type="match status" value="1"/>
</dbReference>
<dbReference type="InterPro" id="IPR027467">
    <property type="entry name" value="MopterinOxRdtase_cofactor_BS"/>
</dbReference>
<dbReference type="Pfam" id="PF04879">
    <property type="entry name" value="Molybdop_Fe4S4"/>
    <property type="match status" value="1"/>
</dbReference>
<keyword evidence="10" id="KW-0408">Iron</keyword>
<dbReference type="Pfam" id="PF12838">
    <property type="entry name" value="Fer4_7"/>
    <property type="match status" value="1"/>
</dbReference>
<comment type="cofactor">
    <cofactor evidence="2">
        <name>[4Fe-4S] cluster</name>
        <dbReference type="ChEBI" id="CHEBI:49883"/>
    </cofactor>
</comment>
<dbReference type="GO" id="GO:0022904">
    <property type="term" value="P:respiratory electron transport chain"/>
    <property type="evidence" value="ECO:0007669"/>
    <property type="project" value="TreeGrafter"/>
</dbReference>
<evidence type="ECO:0000256" key="1">
    <source>
        <dbReference type="ARBA" id="ARBA00001942"/>
    </source>
</evidence>
<evidence type="ECO:0000256" key="3">
    <source>
        <dbReference type="ARBA" id="ARBA00007023"/>
    </source>
</evidence>
<keyword evidence="8" id="KW-0677">Repeat</keyword>
<evidence type="ECO:0000313" key="19">
    <source>
        <dbReference type="Proteomes" id="UP000198860"/>
    </source>
</evidence>
<dbReference type="SMART" id="SM00926">
    <property type="entry name" value="Molybdop_Fe4S4"/>
    <property type="match status" value="1"/>
</dbReference>
<proteinExistence type="inferred from homology"/>
<dbReference type="InterPro" id="IPR006963">
    <property type="entry name" value="Mopterin_OxRdtase_4Fe-4S_dom"/>
</dbReference>
<dbReference type="NCBIfam" id="TIGR01591">
    <property type="entry name" value="Fdh-alpha"/>
    <property type="match status" value="1"/>
</dbReference>
<dbReference type="Gene3D" id="2.40.40.20">
    <property type="match status" value="1"/>
</dbReference>
<dbReference type="Pfam" id="PF13510">
    <property type="entry name" value="Fer2_4"/>
    <property type="match status" value="1"/>
</dbReference>
<evidence type="ECO:0000256" key="2">
    <source>
        <dbReference type="ARBA" id="ARBA00001966"/>
    </source>
</evidence>
<feature type="region of interest" description="Disordered" evidence="13">
    <location>
        <begin position="947"/>
        <end position="967"/>
    </location>
</feature>
<evidence type="ECO:0000256" key="9">
    <source>
        <dbReference type="ARBA" id="ARBA00023002"/>
    </source>
</evidence>
<dbReference type="FunFam" id="2.20.25.90:FF:000001">
    <property type="entry name" value="Formate dehydrogenase subunit alpha"/>
    <property type="match status" value="1"/>
</dbReference>
<evidence type="ECO:0000259" key="15">
    <source>
        <dbReference type="PROSITE" id="PS51379"/>
    </source>
</evidence>
<dbReference type="Gene3D" id="3.40.228.10">
    <property type="entry name" value="Dimethylsulfoxide Reductase, domain 2"/>
    <property type="match status" value="1"/>
</dbReference>
<dbReference type="FunFam" id="3.10.20.740:FF:000003">
    <property type="entry name" value="Formate dehydrogenase subunit alpha"/>
    <property type="match status" value="1"/>
</dbReference>
<dbReference type="SUPFAM" id="SSF53706">
    <property type="entry name" value="Formate dehydrogenase/DMSO reductase, domains 1-3"/>
    <property type="match status" value="1"/>
</dbReference>
<dbReference type="GO" id="GO:0051537">
    <property type="term" value="F:2 iron, 2 sulfur cluster binding"/>
    <property type="evidence" value="ECO:0007669"/>
    <property type="project" value="UniProtKB-KW"/>
</dbReference>
<evidence type="ECO:0000256" key="12">
    <source>
        <dbReference type="ARBA" id="ARBA00034078"/>
    </source>
</evidence>
<dbReference type="RefSeq" id="WP_208599178.1">
    <property type="nucleotide sequence ID" value="NZ_FNIZ01000013.1"/>
</dbReference>
<dbReference type="GO" id="GO:0046872">
    <property type="term" value="F:metal ion binding"/>
    <property type="evidence" value="ECO:0007669"/>
    <property type="project" value="UniProtKB-KW"/>
</dbReference>
<sequence length="997" mass="112183">MAAGKQLKITINEEQYSVNNGETVFEAVRNQKIYVPGICSTQPDLGIGVIQTCDTCFIEINGELKRACATKVEDGMEIKTQSNNVKEAQHEAMSRILENHELYCTVCDNNNGNCEVHNAAEYLEVEHQEYAFKAKPYPADNSHPFYRYEPDQCILCGLCVEACQNLQVSEVLTIDWERNAPRVIWDNDVPIDESSCVSCGHCVSVCPCNALMEKSMLGEAGYMTGIPNDVLEPMINLTKEVEPGYREILTISNIEATMRKDRIERTKTVCTYCGVGCSFEVWTKDREILKIQPDPAAPANGVSTCVKGKFGWDFVNSEERLTTPLIRKGERFVEATWEEALSLMASKMTDIKETHGNDSIGFIASSKCSNEENYLFQKLARSVFGTNNIDNCSRYCQTPASTGLMRTVGIGGDAGTIEDIESSELVLVVGANPAESHPVLATRIKRANKLFNQKLIVFDLRENELAQRADLFISPKPGTDLVWLNAIAKYIIDKDWHDTDFIEKRVNNFEDFVDSLDTYTLDYAEDKTGLSKELLIKVATIIHEAKSMCALWAMGVTQHKGGTDTSTAISNLLLVTGNYGKPGTGGYPLRGHNNVQGASDFGTMPEWLPGYESIEDDKIRARYEEAWGTTLPKEPGYNNHEVVEAIQDGKVKAMYLFGEEMGLVDSNINYVHTAFEKLDFFVVQDIFFSKTAQFADVVLPAAPSLEKDGTFTNTERRIQRFHKALEPLGESKPDWEIFQNFANKLGANWNYKHPGEIMDEAAKLSPIFAGVSYSRLEGWNSQVWPVNKDGSDTPLLYEKEFGFEDGKARLFAVEWTPPYEPGEEYDLHLNNGRILEHFHEGNMTYRSEGISHKVPEPWLEVSPELASKRGIKTGALVRLKSPYGETEIRVWVTEQVKGKQLYFPMHSMEEKSAVNKLTSSYHDKDTHTPNYKEMDVKMEVIEPSGPSPIPEINHRFGNPQPQEGVEVERKWERENFTPIPEFIKRKGVEHGESDQAN</sequence>
<dbReference type="Gene3D" id="3.10.20.740">
    <property type="match status" value="1"/>
</dbReference>
<dbReference type="PROSITE" id="PS00932">
    <property type="entry name" value="MOLYBDOPTERIN_PROK_3"/>
    <property type="match status" value="1"/>
</dbReference>
<keyword evidence="4" id="KW-0004">4Fe-4S</keyword>
<dbReference type="GO" id="GO:0016020">
    <property type="term" value="C:membrane"/>
    <property type="evidence" value="ECO:0007669"/>
    <property type="project" value="TreeGrafter"/>
</dbReference>
<dbReference type="InterPro" id="IPR036010">
    <property type="entry name" value="2Fe-2S_ferredoxin-like_sf"/>
</dbReference>
<dbReference type="InterPro" id="IPR050123">
    <property type="entry name" value="Prok_molybdopt-oxidoreductase"/>
</dbReference>
<dbReference type="STRING" id="240303.SAMN05421677_11327"/>
<dbReference type="SUPFAM" id="SSF54862">
    <property type="entry name" value="4Fe-4S ferredoxins"/>
    <property type="match status" value="1"/>
</dbReference>
<dbReference type="InterPro" id="IPR041924">
    <property type="entry name" value="Formate_Dh-H_N"/>
</dbReference>
<comment type="cofactor">
    <cofactor evidence="12">
        <name>[2Fe-2S] cluster</name>
        <dbReference type="ChEBI" id="CHEBI:190135"/>
    </cofactor>
</comment>
<dbReference type="InterPro" id="IPR009010">
    <property type="entry name" value="Asp_de-COase-like_dom_sf"/>
</dbReference>
<evidence type="ECO:0000259" key="14">
    <source>
        <dbReference type="PROSITE" id="PS51085"/>
    </source>
</evidence>
<evidence type="ECO:0000256" key="4">
    <source>
        <dbReference type="ARBA" id="ARBA00022485"/>
    </source>
</evidence>
<dbReference type="GO" id="GO:0015942">
    <property type="term" value="P:formate metabolic process"/>
    <property type="evidence" value="ECO:0007669"/>
    <property type="project" value="InterPro"/>
</dbReference>
<dbReference type="PROSITE" id="PS51669">
    <property type="entry name" value="4FE4S_MOW_BIS_MGD"/>
    <property type="match status" value="1"/>
</dbReference>
<evidence type="ECO:0000256" key="11">
    <source>
        <dbReference type="ARBA" id="ARBA00023014"/>
    </source>
</evidence>
<dbReference type="InterPro" id="IPR006478">
    <property type="entry name" value="Formate_DH_asu"/>
</dbReference>
<dbReference type="PROSITE" id="PS51839">
    <property type="entry name" value="4FE4S_HC3"/>
    <property type="match status" value="1"/>
</dbReference>
<dbReference type="Pfam" id="PF01568">
    <property type="entry name" value="Molydop_binding"/>
    <property type="match status" value="1"/>
</dbReference>
<dbReference type="PROSITE" id="PS51379">
    <property type="entry name" value="4FE4S_FER_2"/>
    <property type="match status" value="2"/>
</dbReference>